<reference evidence="1 2" key="1">
    <citation type="submission" date="2024-05" db="EMBL/GenBank/DDBJ databases">
        <authorList>
            <person name="Venkateswaran K."/>
        </authorList>
    </citation>
    <scope>NUCLEOTIDE SEQUENCE [LARGE SCALE GENOMIC DNA]</scope>
    <source>
        <strain evidence="1 2">179-C4-2-HS</strain>
    </source>
</reference>
<name>A0ABV4YRN9_9BACI</name>
<accession>A0ABV4YRN9</accession>
<proteinExistence type="predicted"/>
<protein>
    <submittedName>
        <fullName evidence="1">Uncharacterized protein</fullName>
    </submittedName>
</protein>
<keyword evidence="2" id="KW-1185">Reference proteome</keyword>
<gene>
    <name evidence="1" type="ORF">P5G62_009820</name>
</gene>
<evidence type="ECO:0000313" key="1">
    <source>
        <dbReference type="EMBL" id="MFB3167407.1"/>
    </source>
</evidence>
<dbReference type="EMBL" id="JAROBZ020000001">
    <property type="protein sequence ID" value="MFB3167407.1"/>
    <property type="molecule type" value="Genomic_DNA"/>
</dbReference>
<comment type="caution">
    <text evidence="1">The sequence shown here is derived from an EMBL/GenBank/DDBJ whole genome shotgun (WGS) entry which is preliminary data.</text>
</comment>
<evidence type="ECO:0000313" key="2">
    <source>
        <dbReference type="Proteomes" id="UP001241748"/>
    </source>
</evidence>
<organism evidence="1 2">
    <name type="scientific">Neobacillus driksii</name>
    <dbReference type="NCBI Taxonomy" id="3035913"/>
    <lineage>
        <taxon>Bacteria</taxon>
        <taxon>Bacillati</taxon>
        <taxon>Bacillota</taxon>
        <taxon>Bacilli</taxon>
        <taxon>Bacillales</taxon>
        <taxon>Bacillaceae</taxon>
        <taxon>Neobacillus</taxon>
    </lineage>
</organism>
<sequence>MILKKWGIGLVKKANQEIVSFSANKKWLAIPTATRKELERNVWCGNCCDVVQIVNYIVQDSPPSIALEGKCKNCGKEVARFID</sequence>
<dbReference type="RefSeq" id="WP_306074942.1">
    <property type="nucleotide sequence ID" value="NZ_JAROBZ020000001.1"/>
</dbReference>
<dbReference type="Proteomes" id="UP001241748">
    <property type="component" value="Unassembled WGS sequence"/>
</dbReference>